<dbReference type="InterPro" id="IPR029058">
    <property type="entry name" value="AB_hydrolase_fold"/>
</dbReference>
<accession>A0ABU3Y5T6</accession>
<dbReference type="CDD" id="cd02619">
    <property type="entry name" value="Peptidase_C1"/>
    <property type="match status" value="1"/>
</dbReference>
<keyword evidence="3" id="KW-1185">Reference proteome</keyword>
<dbReference type="SUPFAM" id="SSF53474">
    <property type="entry name" value="alpha/beta-Hydrolases"/>
    <property type="match status" value="1"/>
</dbReference>
<feature type="domain" description="Peptidase C1A papain C-terminal" evidence="1">
    <location>
        <begin position="142"/>
        <end position="227"/>
    </location>
</feature>
<dbReference type="RefSeq" id="WP_317225860.1">
    <property type="nucleotide sequence ID" value="NZ_JAWJEJ010000001.1"/>
</dbReference>
<evidence type="ECO:0000259" key="1">
    <source>
        <dbReference type="Pfam" id="PF00112"/>
    </source>
</evidence>
<gene>
    <name evidence="2" type="ORF">RZN05_06795</name>
</gene>
<dbReference type="EMBL" id="JAWJEJ010000001">
    <property type="protein sequence ID" value="MDV3456686.1"/>
    <property type="molecule type" value="Genomic_DNA"/>
</dbReference>
<dbReference type="InterPro" id="IPR000668">
    <property type="entry name" value="Peptidase_C1A_C"/>
</dbReference>
<dbReference type="Pfam" id="PF00112">
    <property type="entry name" value="Peptidase_C1"/>
    <property type="match status" value="1"/>
</dbReference>
<organism evidence="2 3">
    <name type="scientific">Sphingomonas agrestis</name>
    <dbReference type="NCBI Taxonomy" id="3080540"/>
    <lineage>
        <taxon>Bacteria</taxon>
        <taxon>Pseudomonadati</taxon>
        <taxon>Pseudomonadota</taxon>
        <taxon>Alphaproteobacteria</taxon>
        <taxon>Sphingomonadales</taxon>
        <taxon>Sphingomonadaceae</taxon>
        <taxon>Sphingomonas</taxon>
    </lineage>
</organism>
<dbReference type="SUPFAM" id="SSF54001">
    <property type="entry name" value="Cysteine proteinases"/>
    <property type="match status" value="1"/>
</dbReference>
<dbReference type="Proteomes" id="UP001273531">
    <property type="component" value="Unassembled WGS sequence"/>
</dbReference>
<protein>
    <submittedName>
        <fullName evidence="2">C1 family peptidase</fullName>
    </submittedName>
</protein>
<proteinExistence type="predicted"/>
<reference evidence="2 3" key="1">
    <citation type="submission" date="2023-10" db="EMBL/GenBank/DDBJ databases">
        <title>Sphingomonas sp. HF-S4 16S ribosomal RNA gene Genome sequencing and assembly.</title>
        <authorList>
            <person name="Lee H."/>
        </authorList>
    </citation>
    <scope>NUCLEOTIDE SEQUENCE [LARGE SCALE GENOMIC DNA]</scope>
    <source>
        <strain evidence="2 3">HF-S4</strain>
    </source>
</reference>
<comment type="caution">
    <text evidence="2">The sequence shown here is derived from an EMBL/GenBank/DDBJ whole genome shotgun (WGS) entry which is preliminary data.</text>
</comment>
<evidence type="ECO:0000313" key="2">
    <source>
        <dbReference type="EMBL" id="MDV3456686.1"/>
    </source>
</evidence>
<name>A0ABU3Y5T6_9SPHN</name>
<evidence type="ECO:0000313" key="3">
    <source>
        <dbReference type="Proteomes" id="UP001273531"/>
    </source>
</evidence>
<sequence length="643" mass="71025">MPILSKLDALPDTVDFRDAMYRPSLIRVPEEAKLEAYRKRSVPILDQGGEGACTGFALATVANYLLRARGENPDAEEVSAYMLYAMARRYDEWPGEAYVGSSVRGAVKAWHKHGVCAKRLWKDITGQWPSDEAAADAITRPLGAYYRVNHRDLVAMHAAISEVGVLLASADIHAGWGEVSLGEPHIPFVPGRVGGHAFAIVGYDQKGFWIQNSWGEDWGDGGFARLGYDDWLANGSDIWVASLGVPVHLGQPSASAELRTWAPQSLPAYVYSALRPHIVTARNDGVLDDKGEYGLTREGLNDVITRQMPKCMETWARKRVMLYAHGGLVRQSDAIQVVAANRQAALDAEVYPLAFIWRSDALSTIRNILAEALSSRRDESMIGGVFDFLLDRVDDMLEPVARRFGGKAMWDEMKENAFGATRKEAGAARLTADLLIGMYQNKQIDEIHLVGHSAGSIFHAELAQYFADAGVPIASVSLLAPACTIDLFDRCYRPLIEDGRIDRFGLYTMDDATERDDHCAHIYNKSLLYLVSAAFEETIRANGGEPLLGLARFVRGRLDDLWDGQRIEWIVAPSNPASAARSHGGFDNDKATLLSTLARIRDERDLMIAGLASLPQIESIPTSTPASRARMRRQLERVADLRR</sequence>
<dbReference type="InterPro" id="IPR038765">
    <property type="entry name" value="Papain-like_cys_pep_sf"/>
</dbReference>
<dbReference type="Gene3D" id="3.90.70.10">
    <property type="entry name" value="Cysteine proteinases"/>
    <property type="match status" value="1"/>
</dbReference>